<accession>A0A090QQ96</accession>
<reference evidence="1" key="1">
    <citation type="journal article" date="2014" name="Genome Announc.">
        <title>Draft Genome Sequences of Marine Flavobacterium Nonlabens Strains NR17, NR24, NR27, NR32, NR33, and Ara13.</title>
        <authorList>
            <person name="Nakanishi M."/>
            <person name="Meirelles P."/>
            <person name="Suzuki R."/>
            <person name="Takatani N."/>
            <person name="Mino S."/>
            <person name="Suda W."/>
            <person name="Oshima K."/>
            <person name="Hattori M."/>
            <person name="Ohkuma M."/>
            <person name="Hosokawa M."/>
            <person name="Miyashita K."/>
            <person name="Thompson F.L."/>
            <person name="Niwa A."/>
            <person name="Sawabe T."/>
            <person name="Sawabe T."/>
        </authorList>
    </citation>
    <scope>NUCLEOTIDE SEQUENCE [LARGE SCALE GENOMIC DNA]</scope>
    <source>
        <strain evidence="1">JCM 19294</strain>
    </source>
</reference>
<sequence length="195" mass="21588">MKKLLVSFAVFFCVSIIATAQEFSYGLLGGVNISKINNVGGGELEDNAVSFHAGLNGLFTFDDRWSAETSILYSREGETFEIGNTESEINLDFINIPLHVRYRVWNNLTVHAGPQVGFLLNATQSVAGGNEVDIDDEVTVDSNLSVSLGLGYDFPELGLFLKANFAEGVTDLFDNEEFKNDEYTRLVRFSVGYRF</sequence>
<dbReference type="InterPro" id="IPR011250">
    <property type="entry name" value="OMP/PagP_B-barrel"/>
</dbReference>
<dbReference type="Pfam" id="PF13568">
    <property type="entry name" value="OMP_b-brl_2"/>
    <property type="match status" value="1"/>
</dbReference>
<dbReference type="EMBL" id="BBML01000006">
    <property type="protein sequence ID" value="GAK97661.1"/>
    <property type="molecule type" value="Genomic_DNA"/>
</dbReference>
<dbReference type="OrthoDB" id="947434at2"/>
<protein>
    <submittedName>
        <fullName evidence="1">Uncharacterized protein</fullName>
    </submittedName>
</protein>
<dbReference type="STRING" id="319236.BST91_06445"/>
<accession>A0A2S7TB65</accession>
<gene>
    <name evidence="1" type="ORF">JCM19294_197</name>
</gene>
<evidence type="ECO:0000313" key="2">
    <source>
        <dbReference type="Proteomes" id="UP000029221"/>
    </source>
</evidence>
<organism evidence="1 2">
    <name type="scientific">Nonlabens tegetincola</name>
    <dbReference type="NCBI Taxonomy" id="323273"/>
    <lineage>
        <taxon>Bacteria</taxon>
        <taxon>Pseudomonadati</taxon>
        <taxon>Bacteroidota</taxon>
        <taxon>Flavobacteriia</taxon>
        <taxon>Flavobacteriales</taxon>
        <taxon>Flavobacteriaceae</taxon>
        <taxon>Nonlabens</taxon>
    </lineage>
</organism>
<name>A0A090QQ96_9FLAO</name>
<comment type="caution">
    <text evidence="1">The sequence shown here is derived from an EMBL/GenBank/DDBJ whole genome shotgun (WGS) entry which is preliminary data.</text>
</comment>
<dbReference type="SUPFAM" id="SSF56925">
    <property type="entry name" value="OMPA-like"/>
    <property type="match status" value="1"/>
</dbReference>
<dbReference type="InterPro" id="IPR025665">
    <property type="entry name" value="Beta-barrel_OMP_2"/>
</dbReference>
<dbReference type="AlphaFoldDB" id="A0A090QQ96"/>
<dbReference type="eggNOG" id="COG3637">
    <property type="taxonomic scope" value="Bacteria"/>
</dbReference>
<dbReference type="RefSeq" id="WP_042279393.1">
    <property type="nucleotide sequence ID" value="NZ_BBML01000006.1"/>
</dbReference>
<proteinExistence type="predicted"/>
<keyword evidence="2" id="KW-1185">Reference proteome</keyword>
<dbReference type="Proteomes" id="UP000029221">
    <property type="component" value="Unassembled WGS sequence"/>
</dbReference>
<evidence type="ECO:0000313" key="1">
    <source>
        <dbReference type="EMBL" id="GAK97661.1"/>
    </source>
</evidence>